<organism evidence="2 3">
    <name type="scientific">Peptoniphilus equinus</name>
    <dbReference type="NCBI Taxonomy" id="3016343"/>
    <lineage>
        <taxon>Bacteria</taxon>
        <taxon>Bacillati</taxon>
        <taxon>Bacillota</taxon>
        <taxon>Tissierellia</taxon>
        <taxon>Tissierellales</taxon>
        <taxon>Peptoniphilaceae</taxon>
        <taxon>Peptoniphilus</taxon>
    </lineage>
</organism>
<protein>
    <submittedName>
        <fullName evidence="2">SoxR reducing system RseC family protein</fullName>
    </submittedName>
</protein>
<gene>
    <name evidence="2" type="ORF">O6R05_03670</name>
</gene>
<keyword evidence="1" id="KW-0472">Membrane</keyword>
<dbReference type="Pfam" id="PF04246">
    <property type="entry name" value="RseC_MucC"/>
    <property type="match status" value="1"/>
</dbReference>
<evidence type="ECO:0000256" key="1">
    <source>
        <dbReference type="SAM" id="Phobius"/>
    </source>
</evidence>
<keyword evidence="1" id="KW-0812">Transmembrane</keyword>
<proteinExistence type="predicted"/>
<sequence length="135" mass="14551">MMKNPGIVVEENGDFVTILSMRQSACGSSCESCSSHCESEPMRVKAVNTIHAEIGDRVEMEISSNRVLSYIGLIYGIPLVTFLIGVVTSYAATGNELISFAVGIVVLALTYIAIKAVDSRKNFTGSDIKLRKITS</sequence>
<evidence type="ECO:0000313" key="2">
    <source>
        <dbReference type="EMBL" id="WBW50658.1"/>
    </source>
</evidence>
<dbReference type="Proteomes" id="UP001210339">
    <property type="component" value="Chromosome"/>
</dbReference>
<dbReference type="RefSeq" id="WP_271192183.1">
    <property type="nucleotide sequence ID" value="NZ_CP115667.1"/>
</dbReference>
<name>A0ABY7QV44_9FIRM</name>
<dbReference type="InterPro" id="IPR026268">
    <property type="entry name" value="RseC"/>
</dbReference>
<reference evidence="2 3" key="1">
    <citation type="submission" date="2023-01" db="EMBL/GenBank/DDBJ databases">
        <authorList>
            <person name="Lee S.H."/>
            <person name="Jung H.S."/>
            <person name="Yun J.U."/>
        </authorList>
    </citation>
    <scope>NUCLEOTIDE SEQUENCE [LARGE SCALE GENOMIC DNA]</scope>
    <source>
        <strain evidence="2 3">CBA3646</strain>
    </source>
</reference>
<accession>A0ABY7QV44</accession>
<keyword evidence="3" id="KW-1185">Reference proteome</keyword>
<dbReference type="InterPro" id="IPR007359">
    <property type="entry name" value="SigmaE_reg_RseC_MucC"/>
</dbReference>
<dbReference type="PIRSF" id="PIRSF004923">
    <property type="entry name" value="RseC"/>
    <property type="match status" value="1"/>
</dbReference>
<keyword evidence="1" id="KW-1133">Transmembrane helix</keyword>
<dbReference type="EMBL" id="CP115667">
    <property type="protein sequence ID" value="WBW50658.1"/>
    <property type="molecule type" value="Genomic_DNA"/>
</dbReference>
<evidence type="ECO:0000313" key="3">
    <source>
        <dbReference type="Proteomes" id="UP001210339"/>
    </source>
</evidence>
<feature type="transmembrane region" description="Helical" evidence="1">
    <location>
        <begin position="97"/>
        <end position="114"/>
    </location>
</feature>
<dbReference type="PANTHER" id="PTHR35867">
    <property type="entry name" value="PROTEIN RSEC"/>
    <property type="match status" value="1"/>
</dbReference>
<feature type="transmembrane region" description="Helical" evidence="1">
    <location>
        <begin position="67"/>
        <end position="91"/>
    </location>
</feature>
<dbReference type="PANTHER" id="PTHR35867:SF1">
    <property type="entry name" value="PROTEIN RSEC"/>
    <property type="match status" value="1"/>
</dbReference>